<dbReference type="Proteomes" id="UP000235861">
    <property type="component" value="Unassembled WGS sequence"/>
</dbReference>
<evidence type="ECO:0000256" key="7">
    <source>
        <dbReference type="ARBA" id="ARBA00022997"/>
    </source>
</evidence>
<protein>
    <recommendedName>
        <fullName evidence="14">Cytosol non-specific dipeptidase</fullName>
        <ecNumber evidence="11">3.4.13.18</ecNumber>
    </recommendedName>
    <alternativeName>
        <fullName evidence="17">Aminoacyl-histidine dipeptidase</fullName>
    </alternativeName>
    <alternativeName>
        <fullName evidence="16">Beta-alanyl-histidine dipeptidase</fullName>
    </alternativeName>
    <alternativeName>
        <fullName evidence="15">Carnosinase</fullName>
    </alternativeName>
    <alternativeName>
        <fullName evidence="12">Peptidase D</fullName>
    </alternativeName>
    <alternativeName>
        <fullName evidence="18">Xaa-His dipeptidase</fullName>
    </alternativeName>
</protein>
<dbReference type="PANTHER" id="PTHR43501:SF1">
    <property type="entry name" value="CYTOSOL NON-SPECIFIC DIPEPTIDASE"/>
    <property type="match status" value="1"/>
</dbReference>
<comment type="cofactor">
    <cofactor evidence="1">
        <name>Co(2+)</name>
        <dbReference type="ChEBI" id="CHEBI:48828"/>
    </cofactor>
</comment>
<evidence type="ECO:0000256" key="12">
    <source>
        <dbReference type="ARBA" id="ARBA00044252"/>
    </source>
</evidence>
<dbReference type="SUPFAM" id="SSF53187">
    <property type="entry name" value="Zn-dependent exopeptidases"/>
    <property type="match status" value="1"/>
</dbReference>
<evidence type="ECO:0000256" key="10">
    <source>
        <dbReference type="ARBA" id="ARBA00036421"/>
    </source>
</evidence>
<comment type="caution">
    <text evidence="20">The sequence shown here is derived from an EMBL/GenBank/DDBJ whole genome shotgun (WGS) entry which is preliminary data.</text>
</comment>
<evidence type="ECO:0000256" key="16">
    <source>
        <dbReference type="ARBA" id="ARBA00076004"/>
    </source>
</evidence>
<dbReference type="PRINTS" id="PR00934">
    <property type="entry name" value="XHISDIPTASE"/>
</dbReference>
<dbReference type="Pfam" id="PF01546">
    <property type="entry name" value="Peptidase_M20"/>
    <property type="match status" value="1"/>
</dbReference>
<evidence type="ECO:0000256" key="11">
    <source>
        <dbReference type="ARBA" id="ARBA00038976"/>
    </source>
</evidence>
<keyword evidence="3" id="KW-0645">Protease</keyword>
<dbReference type="EMBL" id="PGGC01000080">
    <property type="protein sequence ID" value="PJG59082.1"/>
    <property type="molecule type" value="Genomic_DNA"/>
</dbReference>
<evidence type="ECO:0000256" key="5">
    <source>
        <dbReference type="ARBA" id="ARBA00022801"/>
    </source>
</evidence>
<keyword evidence="7" id="KW-0224">Dipeptidase</keyword>
<dbReference type="GO" id="GO:0070573">
    <property type="term" value="F:metallodipeptidase activity"/>
    <property type="evidence" value="ECO:0007669"/>
    <property type="project" value="TreeGrafter"/>
</dbReference>
<organism evidence="20 21">
    <name type="scientific">Aeromonas cavernicola</name>
    <dbReference type="NCBI Taxonomy" id="1006623"/>
    <lineage>
        <taxon>Bacteria</taxon>
        <taxon>Pseudomonadati</taxon>
        <taxon>Pseudomonadota</taxon>
        <taxon>Gammaproteobacteria</taxon>
        <taxon>Aeromonadales</taxon>
        <taxon>Aeromonadaceae</taxon>
        <taxon>Aeromonas</taxon>
    </lineage>
</organism>
<accession>A0A2H9U4X5</accession>
<evidence type="ECO:0000256" key="2">
    <source>
        <dbReference type="ARBA" id="ARBA00001947"/>
    </source>
</evidence>
<dbReference type="FunFam" id="3.40.630.10:FF:000018">
    <property type="entry name" value="Aminoacyl-histidine dipeptidase PepD"/>
    <property type="match status" value="1"/>
</dbReference>
<dbReference type="FunFam" id="3.40.630.10:FF:000015">
    <property type="entry name" value="Aminoacyl-histidine dipeptidase PepD"/>
    <property type="match status" value="1"/>
</dbReference>
<dbReference type="PIRSF" id="PIRSF016599">
    <property type="entry name" value="Xaa-His_dipept"/>
    <property type="match status" value="1"/>
</dbReference>
<evidence type="ECO:0000256" key="1">
    <source>
        <dbReference type="ARBA" id="ARBA00001941"/>
    </source>
</evidence>
<keyword evidence="8" id="KW-0482">Metalloprotease</keyword>
<dbReference type="InterPro" id="IPR002933">
    <property type="entry name" value="Peptidase_M20"/>
</dbReference>
<dbReference type="InterPro" id="IPR011650">
    <property type="entry name" value="Peptidase_M20_dimer"/>
</dbReference>
<comment type="similarity">
    <text evidence="13">Belongs to the peptidase M20C family.</text>
</comment>
<dbReference type="GO" id="GO:0006508">
    <property type="term" value="P:proteolysis"/>
    <property type="evidence" value="ECO:0007669"/>
    <property type="project" value="UniProtKB-KW"/>
</dbReference>
<evidence type="ECO:0000256" key="9">
    <source>
        <dbReference type="ARBA" id="ARBA00023285"/>
    </source>
</evidence>
<dbReference type="RefSeq" id="WP_100293910.1">
    <property type="nucleotide sequence ID" value="NZ_PGGC01000080.1"/>
</dbReference>
<evidence type="ECO:0000313" key="21">
    <source>
        <dbReference type="Proteomes" id="UP000235861"/>
    </source>
</evidence>
<keyword evidence="4" id="KW-0479">Metal-binding</keyword>
<evidence type="ECO:0000256" key="14">
    <source>
        <dbReference type="ARBA" id="ARBA00071271"/>
    </source>
</evidence>
<reference evidence="20 21" key="1">
    <citation type="submission" date="2017-11" db="EMBL/GenBank/DDBJ databases">
        <title>Draft genome sequence of environmental isolate Aeromonas cavernicola sp. nov. MDC 2508.</title>
        <authorList>
            <person name="Colston S.M."/>
            <person name="Navarro A."/>
            <person name="Martinez-Murcia A.J."/>
            <person name="Graf J."/>
        </authorList>
    </citation>
    <scope>NUCLEOTIDE SEQUENCE [LARGE SCALE GENOMIC DNA]</scope>
    <source>
        <strain evidence="20 21">MDC 2508</strain>
    </source>
</reference>
<dbReference type="GO" id="GO:0005829">
    <property type="term" value="C:cytosol"/>
    <property type="evidence" value="ECO:0007669"/>
    <property type="project" value="TreeGrafter"/>
</dbReference>
<gene>
    <name evidence="20" type="ORF">CUC53_09375</name>
</gene>
<keyword evidence="5" id="KW-0378">Hydrolase</keyword>
<evidence type="ECO:0000259" key="19">
    <source>
        <dbReference type="Pfam" id="PF07687"/>
    </source>
</evidence>
<dbReference type="GO" id="GO:0046872">
    <property type="term" value="F:metal ion binding"/>
    <property type="evidence" value="ECO:0007669"/>
    <property type="project" value="UniProtKB-KW"/>
</dbReference>
<evidence type="ECO:0000256" key="4">
    <source>
        <dbReference type="ARBA" id="ARBA00022723"/>
    </source>
</evidence>
<dbReference type="OrthoDB" id="9773892at2"/>
<dbReference type="NCBIfam" id="TIGR01893">
    <property type="entry name" value="aa-his-dipept"/>
    <property type="match status" value="1"/>
</dbReference>
<keyword evidence="21" id="KW-1185">Reference proteome</keyword>
<evidence type="ECO:0000256" key="3">
    <source>
        <dbReference type="ARBA" id="ARBA00022670"/>
    </source>
</evidence>
<evidence type="ECO:0000313" key="20">
    <source>
        <dbReference type="EMBL" id="PJG59082.1"/>
    </source>
</evidence>
<comment type="catalytic activity">
    <reaction evidence="10">
        <text>Hydrolysis of dipeptides, preferentially hydrophobic dipeptides including prolyl amino acids.</text>
        <dbReference type="EC" id="3.4.13.18"/>
    </reaction>
</comment>
<dbReference type="PANTHER" id="PTHR43501">
    <property type="entry name" value="CYTOSOL NON-SPECIFIC DIPEPTIDASE"/>
    <property type="match status" value="1"/>
</dbReference>
<sequence>MAQLSSLSPQLIWHFFEQICAIPHPSKHEARLSAWIVQWAQGEGLAVKQDKVGNIIIKKPATSGMENRKAVVLQAHIDMVPQANADTRHDFATDPIDAYVDGEWVTARGTTLGADNGIGMAGCLAVLADKTIKHGPLEVLLTTDEETGMTGAFGLEAGWLEGEILLNTDSEEDGEVYMGCAGGVDANIRFPLELVDASAGDAVELTIKGLRGGHSGCDIHRGRGNVNKLLVRLLKAAEPLGIRLAEIHGGTLRNAIPREARATLLVPATRKAEFKALVDRYAGIYQSELAATEPNLTLLVNDTPPPVKLMSPSLQQRLLDALQACPNGVMRMSDAIPGVTETSTNLGVIKTRDGEVFVQCLIRSLIDSGRESIEQMTRSLFNLAGASCEFTGAYPGWAPNVDSPVMALVRNSYQTLFGTLPNVMVIHAGLECGLFKSAYPQWDMVSFGPTIRGAHSPDEKVHIPAVERFWQLLVHVLEAIPVKSQ</sequence>
<evidence type="ECO:0000256" key="6">
    <source>
        <dbReference type="ARBA" id="ARBA00022833"/>
    </source>
</evidence>
<evidence type="ECO:0000256" key="17">
    <source>
        <dbReference type="ARBA" id="ARBA00077688"/>
    </source>
</evidence>
<name>A0A2H9U4X5_9GAMM</name>
<keyword evidence="6" id="KW-0862">Zinc</keyword>
<dbReference type="Gene3D" id="3.40.630.10">
    <property type="entry name" value="Zn peptidases"/>
    <property type="match status" value="2"/>
</dbReference>
<comment type="cofactor">
    <cofactor evidence="2">
        <name>Zn(2+)</name>
        <dbReference type="ChEBI" id="CHEBI:29105"/>
    </cofactor>
</comment>
<dbReference type="InterPro" id="IPR001160">
    <property type="entry name" value="Peptidase_M20C"/>
</dbReference>
<feature type="domain" description="Peptidase M20 dimerisation" evidence="19">
    <location>
        <begin position="207"/>
        <end position="290"/>
    </location>
</feature>
<keyword evidence="9" id="KW-0170">Cobalt</keyword>
<dbReference type="AlphaFoldDB" id="A0A2H9U4X5"/>
<evidence type="ECO:0000256" key="13">
    <source>
        <dbReference type="ARBA" id="ARBA00061423"/>
    </source>
</evidence>
<dbReference type="CDD" id="cd03890">
    <property type="entry name" value="M20_pepD"/>
    <property type="match status" value="1"/>
</dbReference>
<evidence type="ECO:0000256" key="18">
    <source>
        <dbReference type="ARBA" id="ARBA00078074"/>
    </source>
</evidence>
<evidence type="ECO:0000256" key="15">
    <source>
        <dbReference type="ARBA" id="ARBA00075285"/>
    </source>
</evidence>
<dbReference type="Pfam" id="PF07687">
    <property type="entry name" value="M20_dimer"/>
    <property type="match status" value="1"/>
</dbReference>
<proteinExistence type="inferred from homology"/>
<evidence type="ECO:0000256" key="8">
    <source>
        <dbReference type="ARBA" id="ARBA00023049"/>
    </source>
</evidence>
<dbReference type="EC" id="3.4.13.18" evidence="11"/>